<name>A0A078MSK6_9MICC</name>
<dbReference type="Pfam" id="PF02518">
    <property type="entry name" value="HATPase_c"/>
    <property type="match status" value="1"/>
</dbReference>
<dbReference type="SUPFAM" id="SSF55874">
    <property type="entry name" value="ATPase domain of HSP90 chaperone/DNA topoisomerase II/histidine kinase"/>
    <property type="match status" value="1"/>
</dbReference>
<evidence type="ECO:0000256" key="3">
    <source>
        <dbReference type="ARBA" id="ARBA00004236"/>
    </source>
</evidence>
<dbReference type="CDD" id="cd00075">
    <property type="entry name" value="HATPase"/>
    <property type="match status" value="1"/>
</dbReference>
<keyword evidence="9" id="KW-0472">Membrane</keyword>
<comment type="subcellular location">
    <subcellularLocation>
        <location evidence="3">Cell membrane</location>
    </subcellularLocation>
</comment>
<dbReference type="EMBL" id="LN483071">
    <property type="protein sequence ID" value="CEA09260.1"/>
    <property type="molecule type" value="Genomic_DNA"/>
</dbReference>
<evidence type="ECO:0000313" key="13">
    <source>
        <dbReference type="EMBL" id="CEA09260.1"/>
    </source>
</evidence>
<dbReference type="PRINTS" id="PR00344">
    <property type="entry name" value="BCTRLSENSOR"/>
</dbReference>
<keyword evidence="10" id="KW-0175">Coiled coil</keyword>
<dbReference type="Pfam" id="PF00989">
    <property type="entry name" value="PAS"/>
    <property type="match status" value="1"/>
</dbReference>
<dbReference type="PROSITE" id="PS50109">
    <property type="entry name" value="HIS_KIN"/>
    <property type="match status" value="1"/>
</dbReference>
<evidence type="ECO:0000256" key="1">
    <source>
        <dbReference type="ARBA" id="ARBA00000085"/>
    </source>
</evidence>
<dbReference type="PATRIC" id="fig|1461584.3.peg.2600"/>
<sequence>MSHDPARADVDYAALFHDAPSGYLVTRTDGTIVEANATLLAWLGRRRHEVVGSSLLDLLPVGDRIVYTTHALSQLGLMGAFAELAVDLRGADGVRLPALLSGTRAAGTGGLPDLDRIIVFNAHERRLYERELVAALRKAEEAEAARAAAEASSRRKQTLLESVLNTVEVGVTVVDAEGNTVLTNARQRANFKRAVPEGMDRPDECQLLLFGPDRVTPLPTDLRPIRRVTMGQSYSDELVWIGTGEGQRALSTTARPIRGDDESFTGSVIAFSDVTDLVSAISAKDDFVANVSHELRTPLTSIMGYLDLALEEEDELPPHVASALRVALRNSEKLLQLVSDLLSAAAGQTSMEPAPTDLAEIVRAALTSVAPRAEANGVELAADIPERLPAVVDGQRISQVLDNLLSNAVKYSPDGGRTTVRARREDGMVRIEVEDSGIGMTESEQSEVFTKFFRSVTARRAAIPGVGLGLAISRSIVEAHGGTITLRSQSGRGTCFTVLLPVG</sequence>
<keyword evidence="6" id="KW-0808">Transferase</keyword>
<accession>A0A078MSK6</accession>
<dbReference type="InterPro" id="IPR035965">
    <property type="entry name" value="PAS-like_dom_sf"/>
</dbReference>
<dbReference type="SMART" id="SM00388">
    <property type="entry name" value="HisKA"/>
    <property type="match status" value="1"/>
</dbReference>
<reference evidence="13" key="1">
    <citation type="submission" date="2014-07" db="EMBL/GenBank/DDBJ databases">
        <authorList>
            <person name="Urmite Genomes Urmite Genomes"/>
        </authorList>
    </citation>
    <scope>NUCLEOTIDE SEQUENCE</scope>
    <source>
        <strain evidence="13">11W110_air</strain>
    </source>
</reference>
<dbReference type="InterPro" id="IPR013767">
    <property type="entry name" value="PAS_fold"/>
</dbReference>
<dbReference type="InterPro" id="IPR005467">
    <property type="entry name" value="His_kinase_dom"/>
</dbReference>
<dbReference type="FunFam" id="3.30.565.10:FF:000006">
    <property type="entry name" value="Sensor histidine kinase WalK"/>
    <property type="match status" value="1"/>
</dbReference>
<dbReference type="GO" id="GO:0005886">
    <property type="term" value="C:plasma membrane"/>
    <property type="evidence" value="ECO:0007669"/>
    <property type="project" value="UniProtKB-SubCell"/>
</dbReference>
<evidence type="ECO:0000259" key="11">
    <source>
        <dbReference type="PROSITE" id="PS50109"/>
    </source>
</evidence>
<evidence type="ECO:0000256" key="2">
    <source>
        <dbReference type="ARBA" id="ARBA00001968"/>
    </source>
</evidence>
<proteinExistence type="predicted"/>
<dbReference type="SUPFAM" id="SSF47384">
    <property type="entry name" value="Homodimeric domain of signal transducing histidine kinase"/>
    <property type="match status" value="1"/>
</dbReference>
<organism evidence="13">
    <name type="scientific">Arthrobacter saudimassiliensis</name>
    <dbReference type="NCBI Taxonomy" id="1461584"/>
    <lineage>
        <taxon>Bacteria</taxon>
        <taxon>Bacillati</taxon>
        <taxon>Actinomycetota</taxon>
        <taxon>Actinomycetes</taxon>
        <taxon>Micrococcales</taxon>
        <taxon>Micrococcaceae</taxon>
        <taxon>Arthrobacter</taxon>
    </lineage>
</organism>
<dbReference type="InterPro" id="IPR003594">
    <property type="entry name" value="HATPase_dom"/>
</dbReference>
<dbReference type="InterPro" id="IPR036097">
    <property type="entry name" value="HisK_dim/P_sf"/>
</dbReference>
<gene>
    <name evidence="13" type="primary">phoR_1</name>
    <name evidence="13" type="ORF">BN1051_02627</name>
</gene>
<dbReference type="InterPro" id="IPR003661">
    <property type="entry name" value="HisK_dim/P_dom"/>
</dbReference>
<dbReference type="InterPro" id="IPR050736">
    <property type="entry name" value="Sensor_HK_Regulatory"/>
</dbReference>
<dbReference type="SMART" id="SM00091">
    <property type="entry name" value="PAS"/>
    <property type="match status" value="2"/>
</dbReference>
<dbReference type="GO" id="GO:0005509">
    <property type="term" value="F:calcium ion binding"/>
    <property type="evidence" value="ECO:0007669"/>
    <property type="project" value="UniProtKB-ARBA"/>
</dbReference>
<dbReference type="Gene3D" id="3.30.565.10">
    <property type="entry name" value="Histidine kinase-like ATPase, C-terminal domain"/>
    <property type="match status" value="1"/>
</dbReference>
<dbReference type="Gene3D" id="3.30.450.20">
    <property type="entry name" value="PAS domain"/>
    <property type="match status" value="2"/>
</dbReference>
<dbReference type="InterPro" id="IPR004358">
    <property type="entry name" value="Sig_transdc_His_kin-like_C"/>
</dbReference>
<evidence type="ECO:0000259" key="12">
    <source>
        <dbReference type="PROSITE" id="PS50112"/>
    </source>
</evidence>
<protein>
    <recommendedName>
        <fullName evidence="4">histidine kinase</fullName>
        <ecNumber evidence="4">2.7.13.3</ecNumber>
    </recommendedName>
</protein>
<keyword evidence="7" id="KW-0418">Kinase</keyword>
<comment type="cofactor">
    <cofactor evidence="2">
        <name>a divalent metal cation</name>
        <dbReference type="ChEBI" id="CHEBI:60240"/>
    </cofactor>
</comment>
<feature type="domain" description="PAS" evidence="12">
    <location>
        <begin position="8"/>
        <end position="59"/>
    </location>
</feature>
<dbReference type="SMART" id="SM00387">
    <property type="entry name" value="HATPase_c"/>
    <property type="match status" value="1"/>
</dbReference>
<dbReference type="EC" id="2.7.13.3" evidence="4"/>
<evidence type="ECO:0000256" key="7">
    <source>
        <dbReference type="ARBA" id="ARBA00022777"/>
    </source>
</evidence>
<dbReference type="InterPro" id="IPR000014">
    <property type="entry name" value="PAS"/>
</dbReference>
<dbReference type="CDD" id="cd00130">
    <property type="entry name" value="PAS"/>
    <property type="match status" value="1"/>
</dbReference>
<dbReference type="PROSITE" id="PS50112">
    <property type="entry name" value="PAS"/>
    <property type="match status" value="1"/>
</dbReference>
<dbReference type="PANTHER" id="PTHR43711">
    <property type="entry name" value="TWO-COMPONENT HISTIDINE KINASE"/>
    <property type="match status" value="1"/>
</dbReference>
<dbReference type="PANTHER" id="PTHR43711:SF1">
    <property type="entry name" value="HISTIDINE KINASE 1"/>
    <property type="match status" value="1"/>
</dbReference>
<dbReference type="InterPro" id="IPR036890">
    <property type="entry name" value="HATPase_C_sf"/>
</dbReference>
<evidence type="ECO:0000256" key="8">
    <source>
        <dbReference type="ARBA" id="ARBA00023012"/>
    </source>
</evidence>
<evidence type="ECO:0000256" key="6">
    <source>
        <dbReference type="ARBA" id="ARBA00022679"/>
    </source>
</evidence>
<feature type="coiled-coil region" evidence="10">
    <location>
        <begin position="125"/>
        <end position="152"/>
    </location>
</feature>
<dbReference type="FunFam" id="1.10.287.130:FF:000001">
    <property type="entry name" value="Two-component sensor histidine kinase"/>
    <property type="match status" value="1"/>
</dbReference>
<dbReference type="AlphaFoldDB" id="A0A078MSK6"/>
<dbReference type="GO" id="GO:0000155">
    <property type="term" value="F:phosphorelay sensor kinase activity"/>
    <property type="evidence" value="ECO:0007669"/>
    <property type="project" value="InterPro"/>
</dbReference>
<dbReference type="GO" id="GO:0006355">
    <property type="term" value="P:regulation of DNA-templated transcription"/>
    <property type="evidence" value="ECO:0007669"/>
    <property type="project" value="InterPro"/>
</dbReference>
<dbReference type="Gene3D" id="1.10.287.130">
    <property type="match status" value="1"/>
</dbReference>
<comment type="catalytic activity">
    <reaction evidence="1">
        <text>ATP + protein L-histidine = ADP + protein N-phospho-L-histidine.</text>
        <dbReference type="EC" id="2.7.13.3"/>
    </reaction>
</comment>
<keyword evidence="5" id="KW-0597">Phosphoprotein</keyword>
<evidence type="ECO:0000256" key="4">
    <source>
        <dbReference type="ARBA" id="ARBA00012438"/>
    </source>
</evidence>
<evidence type="ECO:0000256" key="5">
    <source>
        <dbReference type="ARBA" id="ARBA00022553"/>
    </source>
</evidence>
<keyword evidence="8" id="KW-0902">Two-component regulatory system</keyword>
<dbReference type="Pfam" id="PF13426">
    <property type="entry name" value="PAS_9"/>
    <property type="match status" value="1"/>
</dbReference>
<dbReference type="SUPFAM" id="SSF55785">
    <property type="entry name" value="PYP-like sensor domain (PAS domain)"/>
    <property type="match status" value="2"/>
</dbReference>
<dbReference type="Pfam" id="PF00512">
    <property type="entry name" value="HisKA"/>
    <property type="match status" value="1"/>
</dbReference>
<dbReference type="CDD" id="cd00082">
    <property type="entry name" value="HisKA"/>
    <property type="match status" value="1"/>
</dbReference>
<evidence type="ECO:0000256" key="9">
    <source>
        <dbReference type="ARBA" id="ARBA00023136"/>
    </source>
</evidence>
<evidence type="ECO:0000256" key="10">
    <source>
        <dbReference type="SAM" id="Coils"/>
    </source>
</evidence>
<feature type="domain" description="Histidine kinase" evidence="11">
    <location>
        <begin position="290"/>
        <end position="503"/>
    </location>
</feature>